<feature type="transmembrane region" description="Helical" evidence="1">
    <location>
        <begin position="42"/>
        <end position="64"/>
    </location>
</feature>
<dbReference type="AlphaFoldDB" id="A0A538U8N0"/>
<feature type="domain" description="DUF2231" evidence="2">
    <location>
        <begin position="8"/>
        <end position="146"/>
    </location>
</feature>
<evidence type="ECO:0000256" key="1">
    <source>
        <dbReference type="SAM" id="Phobius"/>
    </source>
</evidence>
<feature type="transmembrane region" description="Helical" evidence="1">
    <location>
        <begin position="111"/>
        <end position="132"/>
    </location>
</feature>
<sequence>MEVEALAPFHPAIVHTPIALIIVGAIFELTGRALDNEWWRKAAFAMLIVGVLGAFLAVSSGGPAGDHAEHQGVSEQAVDAHEEIAKISLWLGIAAVLTRALAGRMGAARAAVAALALLLHLATATTVGIAGYRGGKLVFEHGAGVKVSGKLLAVPEGEKHGASDEPGKKPDKD</sequence>
<name>A0A538U8N0_UNCEI</name>
<dbReference type="InterPro" id="IPR019251">
    <property type="entry name" value="DUF2231_TM"/>
</dbReference>
<organism evidence="3 4">
    <name type="scientific">Eiseniibacteriota bacterium</name>
    <dbReference type="NCBI Taxonomy" id="2212470"/>
    <lineage>
        <taxon>Bacteria</taxon>
        <taxon>Candidatus Eiseniibacteriota</taxon>
    </lineage>
</organism>
<evidence type="ECO:0000313" key="3">
    <source>
        <dbReference type="EMBL" id="TMQ72245.1"/>
    </source>
</evidence>
<keyword evidence="1" id="KW-0812">Transmembrane</keyword>
<keyword evidence="1" id="KW-1133">Transmembrane helix</keyword>
<proteinExistence type="predicted"/>
<feature type="transmembrane region" description="Helical" evidence="1">
    <location>
        <begin position="84"/>
        <end position="102"/>
    </location>
</feature>
<comment type="caution">
    <text evidence="3">The sequence shown here is derived from an EMBL/GenBank/DDBJ whole genome shotgun (WGS) entry which is preliminary data.</text>
</comment>
<dbReference type="Proteomes" id="UP000319771">
    <property type="component" value="Unassembled WGS sequence"/>
</dbReference>
<protein>
    <submittedName>
        <fullName evidence="3">DUF2231 domain-containing protein</fullName>
    </submittedName>
</protein>
<feature type="transmembrane region" description="Helical" evidence="1">
    <location>
        <begin position="12"/>
        <end position="30"/>
    </location>
</feature>
<evidence type="ECO:0000259" key="2">
    <source>
        <dbReference type="Pfam" id="PF09990"/>
    </source>
</evidence>
<keyword evidence="1" id="KW-0472">Membrane</keyword>
<accession>A0A538U8N0</accession>
<gene>
    <name evidence="3" type="ORF">E6K81_08005</name>
</gene>
<dbReference type="Pfam" id="PF09990">
    <property type="entry name" value="DUF2231"/>
    <property type="match status" value="1"/>
</dbReference>
<dbReference type="EMBL" id="VBPB01000115">
    <property type="protein sequence ID" value="TMQ72245.1"/>
    <property type="molecule type" value="Genomic_DNA"/>
</dbReference>
<reference evidence="3 4" key="1">
    <citation type="journal article" date="2019" name="Nat. Microbiol.">
        <title>Mediterranean grassland soil C-N compound turnover is dependent on rainfall and depth, and is mediated by genomically divergent microorganisms.</title>
        <authorList>
            <person name="Diamond S."/>
            <person name="Andeer P.F."/>
            <person name="Li Z."/>
            <person name="Crits-Christoph A."/>
            <person name="Burstein D."/>
            <person name="Anantharaman K."/>
            <person name="Lane K.R."/>
            <person name="Thomas B.C."/>
            <person name="Pan C."/>
            <person name="Northen T.R."/>
            <person name="Banfield J.F."/>
        </authorList>
    </citation>
    <scope>NUCLEOTIDE SEQUENCE [LARGE SCALE GENOMIC DNA]</scope>
    <source>
        <strain evidence="3">WS_11</strain>
    </source>
</reference>
<evidence type="ECO:0000313" key="4">
    <source>
        <dbReference type="Proteomes" id="UP000319771"/>
    </source>
</evidence>